<dbReference type="Pfam" id="PF00005">
    <property type="entry name" value="ABC_tran"/>
    <property type="match status" value="2"/>
</dbReference>
<comment type="similarity">
    <text evidence="1">Belongs to the ABC transporter superfamily. ABCD family. Peroxisomal fatty acyl CoA transporter (TC 3.A.1.203) subfamily.</text>
</comment>
<keyword evidence="3 10" id="KW-0812">Transmembrane</keyword>
<evidence type="ECO:0000256" key="8">
    <source>
        <dbReference type="SAM" id="Coils"/>
    </source>
</evidence>
<keyword evidence="8" id="KW-0175">Coiled coil</keyword>
<protein>
    <submittedName>
        <fullName evidence="12">Unnamed protein product</fullName>
    </submittedName>
</protein>
<feature type="compositionally biased region" description="Basic and acidic residues" evidence="9">
    <location>
        <begin position="757"/>
        <end position="767"/>
    </location>
</feature>
<evidence type="ECO:0000256" key="7">
    <source>
        <dbReference type="ARBA" id="ARBA00023136"/>
    </source>
</evidence>
<evidence type="ECO:0000256" key="10">
    <source>
        <dbReference type="SAM" id="Phobius"/>
    </source>
</evidence>
<evidence type="ECO:0000256" key="9">
    <source>
        <dbReference type="SAM" id="MobiDB-lite"/>
    </source>
</evidence>
<dbReference type="Proteomes" id="UP001165120">
    <property type="component" value="Unassembled WGS sequence"/>
</dbReference>
<dbReference type="InterPro" id="IPR003593">
    <property type="entry name" value="AAA+_ATPase"/>
</dbReference>
<dbReference type="GO" id="GO:0007031">
    <property type="term" value="P:peroxisome organization"/>
    <property type="evidence" value="ECO:0007669"/>
    <property type="project" value="TreeGrafter"/>
</dbReference>
<dbReference type="InterPro" id="IPR003439">
    <property type="entry name" value="ABC_transporter-like_ATP-bd"/>
</dbReference>
<dbReference type="GO" id="GO:0015910">
    <property type="term" value="P:long-chain fatty acid import into peroxisome"/>
    <property type="evidence" value="ECO:0007669"/>
    <property type="project" value="TreeGrafter"/>
</dbReference>
<evidence type="ECO:0000313" key="12">
    <source>
        <dbReference type="EMBL" id="GME73655.1"/>
    </source>
</evidence>
<evidence type="ECO:0000259" key="11">
    <source>
        <dbReference type="PROSITE" id="PS50893"/>
    </source>
</evidence>
<feature type="domain" description="ABC transporter" evidence="11">
    <location>
        <begin position="345"/>
        <end position="669"/>
    </location>
</feature>
<dbReference type="GO" id="GO:0005778">
    <property type="term" value="C:peroxisomal membrane"/>
    <property type="evidence" value="ECO:0007669"/>
    <property type="project" value="TreeGrafter"/>
</dbReference>
<accession>A0A9W6WIJ9</accession>
<feature type="compositionally biased region" description="Polar residues" evidence="9">
    <location>
        <begin position="706"/>
        <end position="720"/>
    </location>
</feature>
<evidence type="ECO:0000256" key="3">
    <source>
        <dbReference type="ARBA" id="ARBA00022692"/>
    </source>
</evidence>
<dbReference type="InterPro" id="IPR027417">
    <property type="entry name" value="P-loop_NTPase"/>
</dbReference>
<gene>
    <name evidence="12" type="ORF">Cboi02_000412900</name>
</gene>
<dbReference type="InterPro" id="IPR011527">
    <property type="entry name" value="ABC1_TM_dom"/>
</dbReference>
<dbReference type="SMART" id="SM00382">
    <property type="entry name" value="AAA"/>
    <property type="match status" value="1"/>
</dbReference>
<evidence type="ECO:0000256" key="5">
    <source>
        <dbReference type="ARBA" id="ARBA00022840"/>
    </source>
</evidence>
<dbReference type="GO" id="GO:0042760">
    <property type="term" value="P:very long-chain fatty acid catabolic process"/>
    <property type="evidence" value="ECO:0007669"/>
    <property type="project" value="TreeGrafter"/>
</dbReference>
<keyword evidence="4" id="KW-0547">Nucleotide-binding</keyword>
<comment type="caution">
    <text evidence="12">The sequence shown here is derived from an EMBL/GenBank/DDBJ whole genome shotgun (WGS) entry which is preliminary data.</text>
</comment>
<dbReference type="GO" id="GO:0006635">
    <property type="term" value="P:fatty acid beta-oxidation"/>
    <property type="evidence" value="ECO:0007669"/>
    <property type="project" value="TreeGrafter"/>
</dbReference>
<dbReference type="GO" id="GO:0140359">
    <property type="term" value="F:ABC-type transporter activity"/>
    <property type="evidence" value="ECO:0007669"/>
    <property type="project" value="InterPro"/>
</dbReference>
<dbReference type="PROSITE" id="PS50893">
    <property type="entry name" value="ABC_TRANSPORTER_2"/>
    <property type="match status" value="1"/>
</dbReference>
<dbReference type="PANTHER" id="PTHR11384">
    <property type="entry name" value="ATP-BINDING CASSETTE, SUB-FAMILY D MEMBER"/>
    <property type="match status" value="1"/>
</dbReference>
<feature type="compositionally biased region" description="Low complexity" evidence="9">
    <location>
        <begin position="1"/>
        <end position="12"/>
    </location>
</feature>
<keyword evidence="13" id="KW-1185">Reference proteome</keyword>
<keyword evidence="7 10" id="KW-0472">Membrane</keyword>
<feature type="region of interest" description="Disordered" evidence="9">
    <location>
        <begin position="697"/>
        <end position="767"/>
    </location>
</feature>
<sequence>MLPNNSGENNKNNSKDKIALKSGDDKFPGNTDASSSSSSSNSNKTIKIEDPNQRITLNVEQLSSSLSILPGQLLKPSLDILLCANQLAKSGGNTAEGVLALGLITNLSSLVLKMFTPNFIKLSQKSNELENKFHIYHSKIVNNNEEIALAKGHRREIDVIDSNYYELVKFKKFEMRRMAIYNFFMSFIVKYFWGASGLTLCAVPIFSEAYQRNFQISDHLMQNISATFITNRRLLLSGSSSLGRLIQSKKDIQNLIGYSDKVWEFHLALSQINNDRLVESSINGSRASFPQDSYSPSIQDILSDSSNSTATNGSVALAKSDSLASDSSFVAPLITGPNVLYGDCVKFDNIPLVTPKGDTLIERLNFEIKTGQNLLIIGPNGCGKSSLFRILGGLWPVLNPGKLTIPNDKNDLFYLPQRAYLTIGTLKEQIIYPDSLEDYSKKLNRARLNNEPVVKDDEFLINLLNVVDLSHLVDECTNIIEERLEISNKTKGLIISESVIDLKELNGGASSNGSAKTLKRVSALPQPSQPHLPPLKRTNSKVAAASESFEDDDELNVIPESPLDLVRKWPNLLSVGEQQRLALARLYYHCPKFAVLDECTSSISPELEQKCYRYAVENCKITVLSVCHRTSLWKFHNHILKFDGLGNAKFHKFDPELRLKKHNELIEIDNYLKNLNNLQNKLKDLNHLKNSTANSIDTLPSLPAFPNNSNSSYHQTTKTPSSTFPPSSSSSSSSSASGSTAVSGNNSPAPTRSSKTTTDRKKIMYIE</sequence>
<name>A0A9W6WIJ9_CANBO</name>
<evidence type="ECO:0000256" key="2">
    <source>
        <dbReference type="ARBA" id="ARBA00022448"/>
    </source>
</evidence>
<reference evidence="12" key="1">
    <citation type="submission" date="2023-04" db="EMBL/GenBank/DDBJ databases">
        <title>Candida boidinii NBRC 10035.</title>
        <authorList>
            <person name="Ichikawa N."/>
            <person name="Sato H."/>
            <person name="Tonouchi N."/>
        </authorList>
    </citation>
    <scope>NUCLEOTIDE SEQUENCE</scope>
    <source>
        <strain evidence="12">NBRC 10035</strain>
    </source>
</reference>
<dbReference type="CDD" id="cd03223">
    <property type="entry name" value="ABCD_peroxisomal_ALDP"/>
    <property type="match status" value="1"/>
</dbReference>
<keyword evidence="6 10" id="KW-1133">Transmembrane helix</keyword>
<dbReference type="PANTHER" id="PTHR11384:SF69">
    <property type="entry name" value="PEROXISOMAL LONG-CHAIN FATTY ACID IMPORT PROTEIN 1"/>
    <property type="match status" value="1"/>
</dbReference>
<feature type="compositionally biased region" description="Low complexity" evidence="9">
    <location>
        <begin position="34"/>
        <end position="43"/>
    </location>
</feature>
<dbReference type="PROSITE" id="PS00211">
    <property type="entry name" value="ABC_TRANSPORTER_1"/>
    <property type="match status" value="1"/>
</dbReference>
<dbReference type="InterPro" id="IPR050835">
    <property type="entry name" value="ABC_transporter_sub-D"/>
</dbReference>
<dbReference type="AlphaFoldDB" id="A0A9W6WIJ9"/>
<feature type="region of interest" description="Disordered" evidence="9">
    <location>
        <begin position="511"/>
        <end position="539"/>
    </location>
</feature>
<dbReference type="GO" id="GO:0005524">
    <property type="term" value="F:ATP binding"/>
    <property type="evidence" value="ECO:0007669"/>
    <property type="project" value="UniProtKB-KW"/>
</dbReference>
<keyword evidence="2" id="KW-0813">Transport</keyword>
<feature type="compositionally biased region" description="Low complexity" evidence="9">
    <location>
        <begin position="721"/>
        <end position="756"/>
    </location>
</feature>
<evidence type="ECO:0000256" key="6">
    <source>
        <dbReference type="ARBA" id="ARBA00022989"/>
    </source>
</evidence>
<organism evidence="12 13">
    <name type="scientific">Candida boidinii</name>
    <name type="common">Yeast</name>
    <dbReference type="NCBI Taxonomy" id="5477"/>
    <lineage>
        <taxon>Eukaryota</taxon>
        <taxon>Fungi</taxon>
        <taxon>Dikarya</taxon>
        <taxon>Ascomycota</taxon>
        <taxon>Saccharomycotina</taxon>
        <taxon>Pichiomycetes</taxon>
        <taxon>Pichiales</taxon>
        <taxon>Pichiaceae</taxon>
        <taxon>Ogataea</taxon>
        <taxon>Ogataea/Candida clade</taxon>
    </lineage>
</organism>
<keyword evidence="5" id="KW-0067">ATP-binding</keyword>
<evidence type="ECO:0000256" key="1">
    <source>
        <dbReference type="ARBA" id="ARBA00008575"/>
    </source>
</evidence>
<evidence type="ECO:0000256" key="4">
    <source>
        <dbReference type="ARBA" id="ARBA00022741"/>
    </source>
</evidence>
<dbReference type="Gene3D" id="3.40.50.300">
    <property type="entry name" value="P-loop containing nucleotide triphosphate hydrolases"/>
    <property type="match status" value="2"/>
</dbReference>
<dbReference type="GO" id="GO:0005324">
    <property type="term" value="F:long-chain fatty acid transmembrane transporter activity"/>
    <property type="evidence" value="ECO:0007669"/>
    <property type="project" value="TreeGrafter"/>
</dbReference>
<evidence type="ECO:0000313" key="13">
    <source>
        <dbReference type="Proteomes" id="UP001165120"/>
    </source>
</evidence>
<dbReference type="GO" id="GO:0016887">
    <property type="term" value="F:ATP hydrolysis activity"/>
    <property type="evidence" value="ECO:0007669"/>
    <property type="project" value="InterPro"/>
</dbReference>
<proteinExistence type="inferred from homology"/>
<feature type="coiled-coil region" evidence="8">
    <location>
        <begin position="661"/>
        <end position="695"/>
    </location>
</feature>
<dbReference type="InterPro" id="IPR017871">
    <property type="entry name" value="ABC_transporter-like_CS"/>
</dbReference>
<feature type="compositionally biased region" description="Basic and acidic residues" evidence="9">
    <location>
        <begin position="13"/>
        <end position="27"/>
    </location>
</feature>
<dbReference type="SUPFAM" id="SSF52540">
    <property type="entry name" value="P-loop containing nucleoside triphosphate hydrolases"/>
    <property type="match status" value="1"/>
</dbReference>
<dbReference type="Pfam" id="PF06472">
    <property type="entry name" value="ABC_membrane_2"/>
    <property type="match status" value="1"/>
</dbReference>
<feature type="transmembrane region" description="Helical" evidence="10">
    <location>
        <begin position="179"/>
        <end position="206"/>
    </location>
</feature>
<dbReference type="EMBL" id="BSXN01001577">
    <property type="protein sequence ID" value="GME73655.1"/>
    <property type="molecule type" value="Genomic_DNA"/>
</dbReference>
<feature type="region of interest" description="Disordered" evidence="9">
    <location>
        <begin position="1"/>
        <end position="49"/>
    </location>
</feature>